<keyword evidence="2" id="KW-1185">Reference proteome</keyword>
<name>A0A7W5E1T8_9BACT</name>
<dbReference type="EMBL" id="JACHXU010000014">
    <property type="protein sequence ID" value="MBB3208257.1"/>
    <property type="molecule type" value="Genomic_DNA"/>
</dbReference>
<reference evidence="1 2" key="1">
    <citation type="submission" date="2020-08" db="EMBL/GenBank/DDBJ databases">
        <title>Genomic Encyclopedia of Type Strains, Phase III (KMG-III): the genomes of soil and plant-associated and newly described type strains.</title>
        <authorList>
            <person name="Whitman W."/>
        </authorList>
    </citation>
    <scope>NUCLEOTIDE SEQUENCE [LARGE SCALE GENOMIC DNA]</scope>
    <source>
        <strain evidence="1 2">CECT 8075</strain>
    </source>
</reference>
<dbReference type="RefSeq" id="WP_184306469.1">
    <property type="nucleotide sequence ID" value="NZ_JACHXU010000014.1"/>
</dbReference>
<comment type="caution">
    <text evidence="1">The sequence shown here is derived from an EMBL/GenBank/DDBJ whole genome shotgun (WGS) entry which is preliminary data.</text>
</comment>
<dbReference type="AlphaFoldDB" id="A0A7W5E1T8"/>
<evidence type="ECO:0000313" key="2">
    <source>
        <dbReference type="Proteomes" id="UP000536179"/>
    </source>
</evidence>
<accession>A0A7W5E1T8</accession>
<protein>
    <submittedName>
        <fullName evidence="1">Uncharacterized protein</fullName>
    </submittedName>
</protein>
<gene>
    <name evidence="1" type="ORF">FHS27_004084</name>
</gene>
<sequence length="63" mass="6652">MKRVFASFGTTALTGVTVTTGATGILGFDRLGSEIAVFYVEGDVRAPYRSGRPRHSDCADLGV</sequence>
<evidence type="ECO:0000313" key="1">
    <source>
        <dbReference type="EMBL" id="MBB3208257.1"/>
    </source>
</evidence>
<dbReference type="Proteomes" id="UP000536179">
    <property type="component" value="Unassembled WGS sequence"/>
</dbReference>
<organism evidence="1 2">
    <name type="scientific">Aporhodopirellula rubra</name>
    <dbReference type="NCBI Taxonomy" id="980271"/>
    <lineage>
        <taxon>Bacteria</taxon>
        <taxon>Pseudomonadati</taxon>
        <taxon>Planctomycetota</taxon>
        <taxon>Planctomycetia</taxon>
        <taxon>Pirellulales</taxon>
        <taxon>Pirellulaceae</taxon>
        <taxon>Aporhodopirellula</taxon>
    </lineage>
</organism>
<proteinExistence type="predicted"/>